<reference evidence="2 3" key="1">
    <citation type="journal article" date="2022" name="bioRxiv">
        <title>Genomics of Preaxostyla Flagellates Illuminates Evolutionary Transitions and the Path Towards Mitochondrial Loss.</title>
        <authorList>
            <person name="Novak L.V.F."/>
            <person name="Treitli S.C."/>
            <person name="Pyrih J."/>
            <person name="Halakuc P."/>
            <person name="Pipaliya S.V."/>
            <person name="Vacek V."/>
            <person name="Brzon O."/>
            <person name="Soukal P."/>
            <person name="Eme L."/>
            <person name="Dacks J.B."/>
            <person name="Karnkowska A."/>
            <person name="Elias M."/>
            <person name="Hampl V."/>
        </authorList>
    </citation>
    <scope>NUCLEOTIDE SEQUENCE [LARGE SCALE GENOMIC DNA]</scope>
    <source>
        <strain evidence="2">NAU3</strain>
        <tissue evidence="2">Gut</tissue>
    </source>
</reference>
<dbReference type="Proteomes" id="UP001281761">
    <property type="component" value="Unassembled WGS sequence"/>
</dbReference>
<name>A0ABQ9X5F7_9EUKA</name>
<feature type="compositionally biased region" description="Basic and acidic residues" evidence="1">
    <location>
        <begin position="168"/>
        <end position="177"/>
    </location>
</feature>
<evidence type="ECO:0000256" key="1">
    <source>
        <dbReference type="SAM" id="MobiDB-lite"/>
    </source>
</evidence>
<feature type="region of interest" description="Disordered" evidence="1">
    <location>
        <begin position="153"/>
        <end position="211"/>
    </location>
</feature>
<evidence type="ECO:0000313" key="3">
    <source>
        <dbReference type="Proteomes" id="UP001281761"/>
    </source>
</evidence>
<keyword evidence="3" id="KW-1185">Reference proteome</keyword>
<accession>A0ABQ9X5F7</accession>
<organism evidence="2 3">
    <name type="scientific">Blattamonas nauphoetae</name>
    <dbReference type="NCBI Taxonomy" id="2049346"/>
    <lineage>
        <taxon>Eukaryota</taxon>
        <taxon>Metamonada</taxon>
        <taxon>Preaxostyla</taxon>
        <taxon>Oxymonadida</taxon>
        <taxon>Blattamonas</taxon>
    </lineage>
</organism>
<sequence>MTLPSISGLDSHPPLSLQDQCYLSLFLQHALLDDSSFTTTNPFFLVFTTFLNHHVSDNALNSSLLDFRAEMDKFAKARFLFTKTRALSLRPPILPIKLFTLNAYTYIAIETSPLLSEPYGPPQNSISSSLFVVPPEERAIALVAAVANSSKLETVDTHPDGCQARRRQALDDRDRADQIPSPHSRSESVDEQDSFVAKSVDGKGGRTSKQLPLCEGRLSEEGHFAASHPHTTPSAESRRPRHGYDSPPIIRLENKHINHELNAFVDALIFDVESLGCTNAKPGHPVSLTLSSPSRCAIVEPSSGIADCGPPHMQRRGETSVTFVRYEMCSSSDVIPAFAKNTGSEGSVAVKPRPYDNLVVLVHVHCSPLQNWHCTENIHPVSTLFSFHIYCIVFVCERVVV</sequence>
<proteinExistence type="predicted"/>
<dbReference type="EMBL" id="JARBJD010000214">
    <property type="protein sequence ID" value="KAK2946942.1"/>
    <property type="molecule type" value="Genomic_DNA"/>
</dbReference>
<gene>
    <name evidence="2" type="ORF">BLNAU_18100</name>
</gene>
<protein>
    <submittedName>
        <fullName evidence="2">Uncharacterized protein</fullName>
    </submittedName>
</protein>
<comment type="caution">
    <text evidence="2">The sequence shown here is derived from an EMBL/GenBank/DDBJ whole genome shotgun (WGS) entry which is preliminary data.</text>
</comment>
<feature type="region of interest" description="Disordered" evidence="1">
    <location>
        <begin position="223"/>
        <end position="242"/>
    </location>
</feature>
<evidence type="ECO:0000313" key="2">
    <source>
        <dbReference type="EMBL" id="KAK2946942.1"/>
    </source>
</evidence>